<evidence type="ECO:0000256" key="1">
    <source>
        <dbReference type="ARBA" id="ARBA00010692"/>
    </source>
</evidence>
<dbReference type="InterPro" id="IPR003784">
    <property type="entry name" value="BioY"/>
</dbReference>
<organism evidence="4 5">
    <name type="scientific">Truepera radiovictrix (strain DSM 17093 / CIP 108686 / LMG 22925 / RQ-24)</name>
    <dbReference type="NCBI Taxonomy" id="649638"/>
    <lineage>
        <taxon>Bacteria</taxon>
        <taxon>Thermotogati</taxon>
        <taxon>Deinococcota</taxon>
        <taxon>Deinococci</taxon>
        <taxon>Trueperales</taxon>
        <taxon>Trueperaceae</taxon>
        <taxon>Truepera</taxon>
    </lineage>
</organism>
<proteinExistence type="inferred from homology"/>
<dbReference type="Proteomes" id="UP000000379">
    <property type="component" value="Chromosome"/>
</dbReference>
<evidence type="ECO:0000313" key="5">
    <source>
        <dbReference type="Proteomes" id="UP000000379"/>
    </source>
</evidence>
<accession>D7CTW6</accession>
<dbReference type="EMBL" id="CP002049">
    <property type="protein sequence ID" value="ADI15663.1"/>
    <property type="molecule type" value="Genomic_DNA"/>
</dbReference>
<keyword evidence="2" id="KW-0813">Transport</keyword>
<feature type="transmembrane region" description="Helical" evidence="3">
    <location>
        <begin position="20"/>
        <end position="38"/>
    </location>
</feature>
<dbReference type="Pfam" id="PF02632">
    <property type="entry name" value="BioY"/>
    <property type="match status" value="1"/>
</dbReference>
<keyword evidence="3" id="KW-1133">Transmembrane helix</keyword>
<dbReference type="HOGENOM" id="CLU_077931_2_0_0"/>
<protein>
    <recommendedName>
        <fullName evidence="2">Biotin transporter</fullName>
    </recommendedName>
</protein>
<reference evidence="4 5" key="2">
    <citation type="journal article" date="2011" name="Stand. Genomic Sci.">
        <title>Complete genome sequence of Truepera radiovictrix type strain (RQ-24).</title>
        <authorList>
            <person name="Ivanova N."/>
            <person name="Rohde C."/>
            <person name="Munk C."/>
            <person name="Nolan M."/>
            <person name="Lucas S."/>
            <person name="Del Rio T.G."/>
            <person name="Tice H."/>
            <person name="Deshpande S."/>
            <person name="Cheng J.F."/>
            <person name="Tapia R."/>
            <person name="Han C."/>
            <person name="Goodwin L."/>
            <person name="Pitluck S."/>
            <person name="Liolios K."/>
            <person name="Mavromatis K."/>
            <person name="Mikhailova N."/>
            <person name="Pati A."/>
            <person name="Chen A."/>
            <person name="Palaniappan K."/>
            <person name="Land M."/>
            <person name="Hauser L."/>
            <person name="Chang Y.J."/>
            <person name="Jeffries C.D."/>
            <person name="Brambilla E."/>
            <person name="Rohde M."/>
            <person name="Goker M."/>
            <person name="Tindall B.J."/>
            <person name="Woyke T."/>
            <person name="Bristow J."/>
            <person name="Eisen J.A."/>
            <person name="Markowitz V."/>
            <person name="Hugenholtz P."/>
            <person name="Kyrpides N.C."/>
            <person name="Klenk H.P."/>
            <person name="Lapidus A."/>
        </authorList>
    </citation>
    <scope>NUCLEOTIDE SEQUENCE [LARGE SCALE GENOMIC DNA]</scope>
    <source>
        <strain evidence="5">DSM 17093 / CIP 108686 / LMG 22925 / RQ-24</strain>
    </source>
</reference>
<reference evidence="5" key="1">
    <citation type="submission" date="2010-05" db="EMBL/GenBank/DDBJ databases">
        <title>The complete genome of Truepera radiovictris DSM 17093.</title>
        <authorList>
            <consortium name="US DOE Joint Genome Institute (JGI-PGF)"/>
            <person name="Lucas S."/>
            <person name="Copeland A."/>
            <person name="Lapidus A."/>
            <person name="Glavina del Rio T."/>
            <person name="Dalin E."/>
            <person name="Tice H."/>
            <person name="Bruce D."/>
            <person name="Goodwin L."/>
            <person name="Pitluck S."/>
            <person name="Kyrpides N."/>
            <person name="Mavromatis K."/>
            <person name="Ovchinnikova G."/>
            <person name="Munk A.C."/>
            <person name="Detter J.C."/>
            <person name="Han C."/>
            <person name="Tapia R."/>
            <person name="Land M."/>
            <person name="Hauser L."/>
            <person name="Markowitz V."/>
            <person name="Cheng J.-F."/>
            <person name="Hugenholtz P."/>
            <person name="Woyke T."/>
            <person name="Wu D."/>
            <person name="Tindall B."/>
            <person name="Pomrenke H.G."/>
            <person name="Brambilla E."/>
            <person name="Klenk H.-P."/>
            <person name="Eisen J.A."/>
        </authorList>
    </citation>
    <scope>NUCLEOTIDE SEQUENCE [LARGE SCALE GENOMIC DNA]</scope>
    <source>
        <strain evidence="5">DSM 17093 / CIP 108686 / LMG 22925 / RQ-24</strain>
    </source>
</reference>
<keyword evidence="2 3" id="KW-0472">Membrane</keyword>
<dbReference type="KEGG" id="tra:Trad_2557"/>
<feature type="transmembrane region" description="Helical" evidence="3">
    <location>
        <begin position="44"/>
        <end position="65"/>
    </location>
</feature>
<dbReference type="Gene3D" id="1.10.1760.20">
    <property type="match status" value="1"/>
</dbReference>
<comment type="similarity">
    <text evidence="1 2">Belongs to the BioY family.</text>
</comment>
<dbReference type="GO" id="GO:0015225">
    <property type="term" value="F:biotin transmembrane transporter activity"/>
    <property type="evidence" value="ECO:0007669"/>
    <property type="project" value="UniProtKB-UniRule"/>
</dbReference>
<comment type="subcellular location">
    <subcellularLocation>
        <location evidence="2">Cell membrane</location>
        <topology evidence="2">Multi-pass membrane protein</topology>
    </subcellularLocation>
</comment>
<sequence>MTQTLTPPLIDALVPVRRAALRVPLQLALGVLLMALLAQVRLEIGPVPITGQTLGVLLLGAAYGLRLGALTMLLYLLAGGFGVGVFAGGGSGWSHFSGTTAGYLLAFPVAAAVVGYLAQRGLDRRVSSAALAMALGNLLIYLPGLWWLSTFAERYAPAGTSALAWTLSVGLYPFIAGDLIKLALAAALLPLAWRLLGYRR</sequence>
<keyword evidence="5" id="KW-1185">Reference proteome</keyword>
<evidence type="ECO:0000256" key="2">
    <source>
        <dbReference type="PIRNR" id="PIRNR016661"/>
    </source>
</evidence>
<dbReference type="AlphaFoldDB" id="D7CTW6"/>
<evidence type="ECO:0000256" key="3">
    <source>
        <dbReference type="SAM" id="Phobius"/>
    </source>
</evidence>
<dbReference type="PANTHER" id="PTHR34295:SF1">
    <property type="entry name" value="BIOTIN TRANSPORTER BIOY"/>
    <property type="match status" value="1"/>
</dbReference>
<dbReference type="PANTHER" id="PTHR34295">
    <property type="entry name" value="BIOTIN TRANSPORTER BIOY"/>
    <property type="match status" value="1"/>
</dbReference>
<dbReference type="GO" id="GO:0005886">
    <property type="term" value="C:plasma membrane"/>
    <property type="evidence" value="ECO:0007669"/>
    <property type="project" value="UniProtKB-SubCell"/>
</dbReference>
<dbReference type="PIRSF" id="PIRSF016661">
    <property type="entry name" value="BioY"/>
    <property type="match status" value="1"/>
</dbReference>
<keyword evidence="3" id="KW-0812">Transmembrane</keyword>
<keyword evidence="2" id="KW-1003">Cell membrane</keyword>
<name>D7CTW6_TRURR</name>
<evidence type="ECO:0000313" key="4">
    <source>
        <dbReference type="EMBL" id="ADI15663.1"/>
    </source>
</evidence>
<dbReference type="STRING" id="649638.Trad_2557"/>
<gene>
    <name evidence="4" type="ordered locus">Trad_2557</name>
</gene>
<feature type="transmembrane region" description="Helical" evidence="3">
    <location>
        <begin position="169"/>
        <end position="193"/>
    </location>
</feature>
<dbReference type="eggNOG" id="COG1268">
    <property type="taxonomic scope" value="Bacteria"/>
</dbReference>
<feature type="transmembrane region" description="Helical" evidence="3">
    <location>
        <begin position="100"/>
        <end position="118"/>
    </location>
</feature>
<feature type="transmembrane region" description="Helical" evidence="3">
    <location>
        <begin position="130"/>
        <end position="149"/>
    </location>
</feature>